<dbReference type="RefSeq" id="WP_345334849.1">
    <property type="nucleotide sequence ID" value="NZ_BAABJZ010000023.1"/>
</dbReference>
<protein>
    <submittedName>
        <fullName evidence="1">DUF3861 domain-containing protein</fullName>
    </submittedName>
</protein>
<evidence type="ECO:0000313" key="1">
    <source>
        <dbReference type="EMBL" id="GAA4882695.1"/>
    </source>
</evidence>
<proteinExistence type="predicted"/>
<dbReference type="Proteomes" id="UP001499988">
    <property type="component" value="Unassembled WGS sequence"/>
</dbReference>
<accession>A0ABP9EM84</accession>
<dbReference type="Pfam" id="PF12977">
    <property type="entry name" value="DUF3861"/>
    <property type="match status" value="1"/>
</dbReference>
<keyword evidence="2" id="KW-1185">Reference proteome</keyword>
<gene>
    <name evidence="1" type="ORF">GCM10023333_16190</name>
</gene>
<name>A0ABP9EM84_9GAMM</name>
<dbReference type="InterPro" id="IPR038194">
    <property type="entry name" value="DUF3861_sf"/>
</dbReference>
<comment type="caution">
    <text evidence="1">The sequence shown here is derived from an EMBL/GenBank/DDBJ whole genome shotgun (WGS) entry which is preliminary data.</text>
</comment>
<dbReference type="EMBL" id="BAABJZ010000023">
    <property type="protein sequence ID" value="GAA4882695.1"/>
    <property type="molecule type" value="Genomic_DNA"/>
</dbReference>
<sequence>MTEATQKPQTSRGFRVIIEPINASDEPMQQRLEFEVQDRENVFATVAAIKQGSGLDPLASTQLGVGLRILGPLLMQHRKHPLFAELMPHFKGFMLNLKRTLKSA</sequence>
<dbReference type="InterPro" id="IPR024476">
    <property type="entry name" value="DUF3861"/>
</dbReference>
<organism evidence="1 2">
    <name type="scientific">Ferrimonas pelagia</name>
    <dbReference type="NCBI Taxonomy" id="1177826"/>
    <lineage>
        <taxon>Bacteria</taxon>
        <taxon>Pseudomonadati</taxon>
        <taxon>Pseudomonadota</taxon>
        <taxon>Gammaproteobacteria</taxon>
        <taxon>Alteromonadales</taxon>
        <taxon>Ferrimonadaceae</taxon>
        <taxon>Ferrimonas</taxon>
    </lineage>
</organism>
<dbReference type="Gene3D" id="3.10.20.850">
    <property type="entry name" value="Protein of unknown function DUF3861"/>
    <property type="match status" value="1"/>
</dbReference>
<evidence type="ECO:0000313" key="2">
    <source>
        <dbReference type="Proteomes" id="UP001499988"/>
    </source>
</evidence>
<reference evidence="2" key="1">
    <citation type="journal article" date="2019" name="Int. J. Syst. Evol. Microbiol.">
        <title>The Global Catalogue of Microorganisms (GCM) 10K type strain sequencing project: providing services to taxonomists for standard genome sequencing and annotation.</title>
        <authorList>
            <consortium name="The Broad Institute Genomics Platform"/>
            <consortium name="The Broad Institute Genome Sequencing Center for Infectious Disease"/>
            <person name="Wu L."/>
            <person name="Ma J."/>
        </authorList>
    </citation>
    <scope>NUCLEOTIDE SEQUENCE [LARGE SCALE GENOMIC DNA]</scope>
    <source>
        <strain evidence="2">JCM 18401</strain>
    </source>
</reference>